<sequence length="231" mass="25211">MTNPQITILAAGMGTRLGRPFPKPLTQLKDGRSILQQQIDNVHSIFGDDVHIQIVVGFKLDLIMEAAPSAVFVYNENYDQTNTCKSLLKALRASHDGPVLWMNGDVVFDAAILTRLAGYIAKNQTVIAVNTAAVSDEEVKYTVDSDGLVNALSKTVVGGLGESVGINVVTAQDKAALIKRLEECNEQDYFERGIELAIEHDGLKVIPVDISDLFAVEIDFEADLERANERP</sequence>
<accession>A0A6J5YPB4</accession>
<evidence type="ECO:0000259" key="3">
    <source>
        <dbReference type="Pfam" id="PF12804"/>
    </source>
</evidence>
<keyword evidence="2" id="KW-0548">Nucleotidyltransferase</keyword>
<dbReference type="EMBL" id="CAESAJ010000014">
    <property type="protein sequence ID" value="CAB4331994.1"/>
    <property type="molecule type" value="Genomic_DNA"/>
</dbReference>
<dbReference type="GO" id="GO:0016779">
    <property type="term" value="F:nucleotidyltransferase activity"/>
    <property type="evidence" value="ECO:0007669"/>
    <property type="project" value="UniProtKB-KW"/>
</dbReference>
<dbReference type="Pfam" id="PF12804">
    <property type="entry name" value="NTP_transf_3"/>
    <property type="match status" value="1"/>
</dbReference>
<evidence type="ECO:0000256" key="1">
    <source>
        <dbReference type="ARBA" id="ARBA00022679"/>
    </source>
</evidence>
<dbReference type="CDD" id="cd02523">
    <property type="entry name" value="PC_cytidylyltransferase"/>
    <property type="match status" value="1"/>
</dbReference>
<keyword evidence="1" id="KW-0808">Transferase</keyword>
<feature type="domain" description="MobA-like NTP transferase" evidence="3">
    <location>
        <begin position="7"/>
        <end position="132"/>
    </location>
</feature>
<organism evidence="4">
    <name type="scientific">freshwater metagenome</name>
    <dbReference type="NCBI Taxonomy" id="449393"/>
    <lineage>
        <taxon>unclassified sequences</taxon>
        <taxon>metagenomes</taxon>
        <taxon>ecological metagenomes</taxon>
    </lineage>
</organism>
<protein>
    <submittedName>
        <fullName evidence="4">Unannotated protein</fullName>
    </submittedName>
</protein>
<evidence type="ECO:0000313" key="4">
    <source>
        <dbReference type="EMBL" id="CAB4331994.1"/>
    </source>
</evidence>
<dbReference type="AlphaFoldDB" id="A0A6J5YPB4"/>
<dbReference type="InterPro" id="IPR050065">
    <property type="entry name" value="GlmU-like"/>
</dbReference>
<reference evidence="4" key="1">
    <citation type="submission" date="2020-05" db="EMBL/GenBank/DDBJ databases">
        <authorList>
            <person name="Chiriac C."/>
            <person name="Salcher M."/>
            <person name="Ghai R."/>
            <person name="Kavagutti S V."/>
        </authorList>
    </citation>
    <scope>NUCLEOTIDE SEQUENCE</scope>
</reference>
<dbReference type="InterPro" id="IPR025877">
    <property type="entry name" value="MobA-like_NTP_Trfase"/>
</dbReference>
<dbReference type="PANTHER" id="PTHR43584">
    <property type="entry name" value="NUCLEOTIDYL TRANSFERASE"/>
    <property type="match status" value="1"/>
</dbReference>
<dbReference type="SUPFAM" id="SSF53448">
    <property type="entry name" value="Nucleotide-diphospho-sugar transferases"/>
    <property type="match status" value="1"/>
</dbReference>
<gene>
    <name evidence="4" type="ORF">UFOPK3770_00262</name>
</gene>
<dbReference type="PANTHER" id="PTHR43584:SF8">
    <property type="entry name" value="N-ACETYLMURAMATE ALPHA-1-PHOSPHATE URIDYLYLTRANSFERASE"/>
    <property type="match status" value="1"/>
</dbReference>
<dbReference type="Gene3D" id="3.90.550.10">
    <property type="entry name" value="Spore Coat Polysaccharide Biosynthesis Protein SpsA, Chain A"/>
    <property type="match status" value="1"/>
</dbReference>
<name>A0A6J5YPB4_9ZZZZ</name>
<proteinExistence type="predicted"/>
<dbReference type="InterPro" id="IPR029044">
    <property type="entry name" value="Nucleotide-diphossugar_trans"/>
</dbReference>
<evidence type="ECO:0000256" key="2">
    <source>
        <dbReference type="ARBA" id="ARBA00022695"/>
    </source>
</evidence>